<dbReference type="Proteomes" id="UP000631421">
    <property type="component" value="Unassembled WGS sequence"/>
</dbReference>
<evidence type="ECO:0000313" key="2">
    <source>
        <dbReference type="EMBL" id="MBD2148972.1"/>
    </source>
</evidence>
<evidence type="ECO:0000313" key="3">
    <source>
        <dbReference type="Proteomes" id="UP000631421"/>
    </source>
</evidence>
<proteinExistence type="predicted"/>
<keyword evidence="3" id="KW-1185">Reference proteome</keyword>
<protein>
    <submittedName>
        <fullName evidence="2">Uncharacterized protein</fullName>
    </submittedName>
</protein>
<name>A0A926Z4W2_9CYAN</name>
<reference evidence="2" key="2">
    <citation type="submission" date="2020-08" db="EMBL/GenBank/DDBJ databases">
        <authorList>
            <person name="Chen M."/>
            <person name="Teng W."/>
            <person name="Zhao L."/>
            <person name="Hu C."/>
            <person name="Zhou Y."/>
            <person name="Han B."/>
            <person name="Song L."/>
            <person name="Shu W."/>
        </authorList>
    </citation>
    <scope>NUCLEOTIDE SEQUENCE</scope>
    <source>
        <strain evidence="2">FACHB-1277</strain>
    </source>
</reference>
<dbReference type="RefSeq" id="WP_190349312.1">
    <property type="nucleotide sequence ID" value="NZ_JACJPY010000004.1"/>
</dbReference>
<sequence length="395" mass="42434">MTIDLPVALQPESFSASLIALQTHLQGFLAEYEDKVAQARTQLAHVEALLGSLPSGEPAPKAKKKEVVVPVAAPVAAPVATPVTAPVAAPIVAIPPVVSAEVAPTRGRKPKAVATPSFVAAPEPVTTGKGRGRGHRRGSLAMRPAYEGLTLTEAIEKVLKERLGQAVNADDVVNILYGEVTEPVFRIAKERVTKNLSKGKGEGIWNRVPSQLGYYTISLADLKIIPTSTIKRGRAASVKTEANKAVKEPKAPKAPKTPKALKTPKEPKVTASAPKYVTEPKPTKASKVNARKAEDAPKSEQPKRSGRMSSLVMRPLYHGNTLTDAIEKVLQERKGEFVNADSVVKALYGDLSMENFRQAKDRVTKNLSKGKLDGKWERVPNQLGYYTLSMSAVKA</sequence>
<evidence type="ECO:0000256" key="1">
    <source>
        <dbReference type="SAM" id="MobiDB-lite"/>
    </source>
</evidence>
<feature type="region of interest" description="Disordered" evidence="1">
    <location>
        <begin position="232"/>
        <end position="309"/>
    </location>
</feature>
<reference evidence="2" key="1">
    <citation type="journal article" date="2015" name="ISME J.">
        <title>Draft Genome Sequence of Streptomyces incarnatus NRRL8089, which Produces the Nucleoside Antibiotic Sinefungin.</title>
        <authorList>
            <person name="Oshima K."/>
            <person name="Hattori M."/>
            <person name="Shimizu H."/>
            <person name="Fukuda K."/>
            <person name="Nemoto M."/>
            <person name="Inagaki K."/>
            <person name="Tamura T."/>
        </authorList>
    </citation>
    <scope>NUCLEOTIDE SEQUENCE</scope>
    <source>
        <strain evidence="2">FACHB-1277</strain>
    </source>
</reference>
<dbReference type="AlphaFoldDB" id="A0A926Z4W2"/>
<feature type="compositionally biased region" description="Basic and acidic residues" evidence="1">
    <location>
        <begin position="291"/>
        <end position="303"/>
    </location>
</feature>
<accession>A0A926Z4W2</accession>
<gene>
    <name evidence="2" type="ORF">H6F44_02350</name>
</gene>
<organism evidence="2 3">
    <name type="scientific">Pseudanabaena cinerea FACHB-1277</name>
    <dbReference type="NCBI Taxonomy" id="2949581"/>
    <lineage>
        <taxon>Bacteria</taxon>
        <taxon>Bacillati</taxon>
        <taxon>Cyanobacteriota</taxon>
        <taxon>Cyanophyceae</taxon>
        <taxon>Pseudanabaenales</taxon>
        <taxon>Pseudanabaenaceae</taxon>
        <taxon>Pseudanabaena</taxon>
        <taxon>Pseudanabaena cinerea</taxon>
    </lineage>
</organism>
<comment type="caution">
    <text evidence="2">The sequence shown here is derived from an EMBL/GenBank/DDBJ whole genome shotgun (WGS) entry which is preliminary data.</text>
</comment>
<dbReference type="EMBL" id="JACJPY010000004">
    <property type="protein sequence ID" value="MBD2148972.1"/>
    <property type="molecule type" value="Genomic_DNA"/>
</dbReference>
<feature type="compositionally biased region" description="Basic and acidic residues" evidence="1">
    <location>
        <begin position="241"/>
        <end position="251"/>
    </location>
</feature>